<dbReference type="Proteomes" id="UP000299102">
    <property type="component" value="Unassembled WGS sequence"/>
</dbReference>
<keyword evidence="3" id="KW-1185">Reference proteome</keyword>
<dbReference type="AlphaFoldDB" id="A0A4C1T8N6"/>
<evidence type="ECO:0000256" key="1">
    <source>
        <dbReference type="SAM" id="MobiDB-lite"/>
    </source>
</evidence>
<proteinExistence type="predicted"/>
<gene>
    <name evidence="2" type="ORF">EVAR_5459_1</name>
</gene>
<sequence length="124" mass="13751">MEFSVGPSNPKRAASAWRSTRNAQPARAPLPRGHRASRPRCSSRRQTSSRRAKASEAGAALASAVVQNTGGTDDDELRLAIPYWRFPKARKFLTHTGCTHLYIRAREWPGCKGVSVDLFVHYMA</sequence>
<protein>
    <submittedName>
        <fullName evidence="2">Uncharacterized protein</fullName>
    </submittedName>
</protein>
<reference evidence="2 3" key="1">
    <citation type="journal article" date="2019" name="Commun. Biol.">
        <title>The bagworm genome reveals a unique fibroin gene that provides high tensile strength.</title>
        <authorList>
            <person name="Kono N."/>
            <person name="Nakamura H."/>
            <person name="Ohtoshi R."/>
            <person name="Tomita M."/>
            <person name="Numata K."/>
            <person name="Arakawa K."/>
        </authorList>
    </citation>
    <scope>NUCLEOTIDE SEQUENCE [LARGE SCALE GENOMIC DNA]</scope>
</reference>
<evidence type="ECO:0000313" key="2">
    <source>
        <dbReference type="EMBL" id="GBP10879.1"/>
    </source>
</evidence>
<feature type="region of interest" description="Disordered" evidence="1">
    <location>
        <begin position="1"/>
        <end position="59"/>
    </location>
</feature>
<name>A0A4C1T8N6_EUMVA</name>
<feature type="compositionally biased region" description="Basic residues" evidence="1">
    <location>
        <begin position="32"/>
        <end position="52"/>
    </location>
</feature>
<accession>A0A4C1T8N6</accession>
<comment type="caution">
    <text evidence="2">The sequence shown here is derived from an EMBL/GenBank/DDBJ whole genome shotgun (WGS) entry which is preliminary data.</text>
</comment>
<dbReference type="EMBL" id="BGZK01000043">
    <property type="protein sequence ID" value="GBP10879.1"/>
    <property type="molecule type" value="Genomic_DNA"/>
</dbReference>
<organism evidence="2 3">
    <name type="scientific">Eumeta variegata</name>
    <name type="common">Bagworm moth</name>
    <name type="synonym">Eumeta japonica</name>
    <dbReference type="NCBI Taxonomy" id="151549"/>
    <lineage>
        <taxon>Eukaryota</taxon>
        <taxon>Metazoa</taxon>
        <taxon>Ecdysozoa</taxon>
        <taxon>Arthropoda</taxon>
        <taxon>Hexapoda</taxon>
        <taxon>Insecta</taxon>
        <taxon>Pterygota</taxon>
        <taxon>Neoptera</taxon>
        <taxon>Endopterygota</taxon>
        <taxon>Lepidoptera</taxon>
        <taxon>Glossata</taxon>
        <taxon>Ditrysia</taxon>
        <taxon>Tineoidea</taxon>
        <taxon>Psychidae</taxon>
        <taxon>Oiketicinae</taxon>
        <taxon>Eumeta</taxon>
    </lineage>
</organism>
<evidence type="ECO:0000313" key="3">
    <source>
        <dbReference type="Proteomes" id="UP000299102"/>
    </source>
</evidence>